<keyword evidence="5" id="KW-0444">Lipid biosynthesis</keyword>
<dbReference type="Pfam" id="PF03007">
    <property type="entry name" value="WS_DGAT_cat"/>
    <property type="match status" value="1"/>
</dbReference>
<dbReference type="EMBL" id="BNBD01000001">
    <property type="protein sequence ID" value="GHF30655.1"/>
    <property type="molecule type" value="Genomic_DNA"/>
</dbReference>
<evidence type="ECO:0000256" key="9">
    <source>
        <dbReference type="ARBA" id="ARBA00023315"/>
    </source>
</evidence>
<dbReference type="GO" id="GO:0006071">
    <property type="term" value="P:glycerol metabolic process"/>
    <property type="evidence" value="ECO:0007669"/>
    <property type="project" value="UniProtKB-KW"/>
</dbReference>
<dbReference type="GO" id="GO:0004144">
    <property type="term" value="F:diacylglycerol O-acyltransferase activity"/>
    <property type="evidence" value="ECO:0007669"/>
    <property type="project" value="UniProtKB-EC"/>
</dbReference>
<dbReference type="InterPro" id="IPR023213">
    <property type="entry name" value="CAT-like_dom_sf"/>
</dbReference>
<reference evidence="13" key="1">
    <citation type="journal article" date="2014" name="Int. J. Syst. Evol. Microbiol.">
        <title>Complete genome sequence of Corynebacterium casei LMG S-19264T (=DSM 44701T), isolated from a smear-ripened cheese.</title>
        <authorList>
            <consortium name="US DOE Joint Genome Institute (JGI-PGF)"/>
            <person name="Walter F."/>
            <person name="Albersmeier A."/>
            <person name="Kalinowski J."/>
            <person name="Ruckert C."/>
        </authorList>
    </citation>
    <scope>NUCLEOTIDE SEQUENCE</scope>
    <source>
        <strain evidence="13">JCM 4059</strain>
    </source>
</reference>
<organism evidence="13 14">
    <name type="scientific">Streptomyces mashuensis</name>
    <dbReference type="NCBI Taxonomy" id="33904"/>
    <lineage>
        <taxon>Bacteria</taxon>
        <taxon>Bacillati</taxon>
        <taxon>Actinomycetota</taxon>
        <taxon>Actinomycetes</taxon>
        <taxon>Kitasatosporales</taxon>
        <taxon>Streptomycetaceae</taxon>
        <taxon>Streptomyces</taxon>
    </lineage>
</organism>
<comment type="caution">
    <text evidence="13">The sequence shown here is derived from an EMBL/GenBank/DDBJ whole genome shotgun (WGS) entry which is preliminary data.</text>
</comment>
<comment type="catalytic activity">
    <reaction evidence="10">
        <text>an acyl-CoA + a 1,2-diacyl-sn-glycerol = a triacyl-sn-glycerol + CoA</text>
        <dbReference type="Rhea" id="RHEA:10868"/>
        <dbReference type="ChEBI" id="CHEBI:17815"/>
        <dbReference type="ChEBI" id="CHEBI:57287"/>
        <dbReference type="ChEBI" id="CHEBI:58342"/>
        <dbReference type="ChEBI" id="CHEBI:64615"/>
        <dbReference type="EC" id="2.3.1.20"/>
    </reaction>
</comment>
<evidence type="ECO:0000313" key="13">
    <source>
        <dbReference type="EMBL" id="GHF30655.1"/>
    </source>
</evidence>
<feature type="domain" description="O-acyltransferase WSD1 C-terminal" evidence="12">
    <location>
        <begin position="299"/>
        <end position="432"/>
    </location>
</feature>
<evidence type="ECO:0000256" key="3">
    <source>
        <dbReference type="ARBA" id="ARBA00009587"/>
    </source>
</evidence>
<name>A0A919EAN7_9ACTN</name>
<dbReference type="InterPro" id="IPR009721">
    <property type="entry name" value="O-acyltransferase_WSD1_C"/>
</dbReference>
<keyword evidence="9" id="KW-0012">Acyltransferase</keyword>
<dbReference type="PANTHER" id="PTHR31650:SF1">
    <property type="entry name" value="WAX ESTER SYNTHASE_DIACYLGLYCEROL ACYLTRANSFERASE 4-RELATED"/>
    <property type="match status" value="1"/>
</dbReference>
<dbReference type="Pfam" id="PF06974">
    <property type="entry name" value="WS_DGAT_C"/>
    <property type="match status" value="1"/>
</dbReference>
<evidence type="ECO:0000256" key="10">
    <source>
        <dbReference type="ARBA" id="ARBA00048109"/>
    </source>
</evidence>
<evidence type="ECO:0000256" key="8">
    <source>
        <dbReference type="ARBA" id="ARBA00023098"/>
    </source>
</evidence>
<dbReference type="InterPro" id="IPR045034">
    <property type="entry name" value="O-acyltransferase_WSD1-like"/>
</dbReference>
<evidence type="ECO:0000259" key="11">
    <source>
        <dbReference type="Pfam" id="PF03007"/>
    </source>
</evidence>
<dbReference type="PANTHER" id="PTHR31650">
    <property type="entry name" value="O-ACYLTRANSFERASE (WSD1-LIKE) FAMILY PROTEIN"/>
    <property type="match status" value="1"/>
</dbReference>
<evidence type="ECO:0000313" key="14">
    <source>
        <dbReference type="Proteomes" id="UP000638313"/>
    </source>
</evidence>
<dbReference type="InterPro" id="IPR004255">
    <property type="entry name" value="O-acyltransferase_WSD1_N"/>
</dbReference>
<dbReference type="GO" id="GO:0001666">
    <property type="term" value="P:response to hypoxia"/>
    <property type="evidence" value="ECO:0007669"/>
    <property type="project" value="TreeGrafter"/>
</dbReference>
<dbReference type="GO" id="GO:0005886">
    <property type="term" value="C:plasma membrane"/>
    <property type="evidence" value="ECO:0007669"/>
    <property type="project" value="TreeGrafter"/>
</dbReference>
<dbReference type="AlphaFoldDB" id="A0A919EAN7"/>
<dbReference type="EC" id="2.3.1.20" evidence="4"/>
<evidence type="ECO:0000259" key="12">
    <source>
        <dbReference type="Pfam" id="PF06974"/>
    </source>
</evidence>
<comment type="pathway">
    <text evidence="2">Lipid metabolism.</text>
</comment>
<proteinExistence type="inferred from homology"/>
<feature type="domain" description="O-acyltransferase WSD1-like N-terminal" evidence="11">
    <location>
        <begin position="36"/>
        <end position="195"/>
    </location>
</feature>
<comment type="pathway">
    <text evidence="1">Glycerolipid metabolism; triacylglycerol biosynthesis.</text>
</comment>
<reference evidence="13" key="2">
    <citation type="submission" date="2020-09" db="EMBL/GenBank/DDBJ databases">
        <authorList>
            <person name="Sun Q."/>
            <person name="Ohkuma M."/>
        </authorList>
    </citation>
    <scope>NUCLEOTIDE SEQUENCE</scope>
    <source>
        <strain evidence="13">JCM 4059</strain>
    </source>
</reference>
<keyword evidence="7" id="KW-0319">Glycerol metabolism</keyword>
<dbReference type="Gene3D" id="3.30.559.10">
    <property type="entry name" value="Chloramphenicol acetyltransferase-like domain"/>
    <property type="match status" value="1"/>
</dbReference>
<dbReference type="GO" id="GO:0019432">
    <property type="term" value="P:triglyceride biosynthetic process"/>
    <property type="evidence" value="ECO:0007669"/>
    <property type="project" value="TreeGrafter"/>
</dbReference>
<evidence type="ECO:0000256" key="4">
    <source>
        <dbReference type="ARBA" id="ARBA00013244"/>
    </source>
</evidence>
<dbReference type="RefSeq" id="WP_190128089.1">
    <property type="nucleotide sequence ID" value="NZ_BNBD01000001.1"/>
</dbReference>
<keyword evidence="14" id="KW-1185">Reference proteome</keyword>
<keyword evidence="6" id="KW-0808">Transferase</keyword>
<evidence type="ECO:0000256" key="1">
    <source>
        <dbReference type="ARBA" id="ARBA00004771"/>
    </source>
</evidence>
<comment type="similarity">
    <text evidence="3">Belongs to the long-chain O-acyltransferase family.</text>
</comment>
<gene>
    <name evidence="13" type="ORF">GCM10010218_09940</name>
</gene>
<evidence type="ECO:0000256" key="7">
    <source>
        <dbReference type="ARBA" id="ARBA00022798"/>
    </source>
</evidence>
<keyword evidence="8" id="KW-0443">Lipid metabolism</keyword>
<dbReference type="GO" id="GO:0071731">
    <property type="term" value="P:response to nitric oxide"/>
    <property type="evidence" value="ECO:0007669"/>
    <property type="project" value="TreeGrafter"/>
</dbReference>
<evidence type="ECO:0000256" key="6">
    <source>
        <dbReference type="ARBA" id="ARBA00022679"/>
    </source>
</evidence>
<evidence type="ECO:0000256" key="2">
    <source>
        <dbReference type="ARBA" id="ARBA00005189"/>
    </source>
</evidence>
<evidence type="ECO:0000256" key="5">
    <source>
        <dbReference type="ARBA" id="ARBA00022516"/>
    </source>
</evidence>
<dbReference type="GO" id="GO:0051701">
    <property type="term" value="P:biological process involved in interaction with host"/>
    <property type="evidence" value="ECO:0007669"/>
    <property type="project" value="TreeGrafter"/>
</dbReference>
<dbReference type="Proteomes" id="UP000638313">
    <property type="component" value="Unassembled WGS sequence"/>
</dbReference>
<accession>A0A919EAN7</accession>
<sequence length="450" mass="46947">MVTGPEAGQVARQVVGRAVAAAPVAGVVVGAPVAMPPLDAWMHRHESSGAMCMTIEALAWFDGPPPDLAALRCRVAERWRVHDRLRLVPVVAGGRRAWPGWAMDREFDAVAHVVAAEPGAPLVPTQALAARLLAQPLPAGRPPWQLHLLPAGEGFALLLRAHHGLLDGMSLLALLRTLLDRPAALPPPRRGPAGDGRAARGGAGALRALADLVPRGRVLPFHGPVDGRRAVSWLRLPPAELAAARAALPSGRASANAVFLATAGGALRSAGLTGRLALPGVCAMVPVDVRPEGEADLLGNHYATVRVPLPLGGDPLRRLREVDEFTRRAGLRPRAVAQARLVASRPRRYGAVAALLGRYADSPLYASVLCSSMATHCGALWLGGARCTDMAVMPPLSPGHPLALTMVLHDGGAVLAVTADHAHRDLAPRLCALARQEVAALRAGPGPAPQ</sequence>
<dbReference type="SUPFAM" id="SSF52777">
    <property type="entry name" value="CoA-dependent acyltransferases"/>
    <property type="match status" value="1"/>
</dbReference>
<protein>
    <recommendedName>
        <fullName evidence="4">diacylglycerol O-acyltransferase</fullName>
        <ecNumber evidence="4">2.3.1.20</ecNumber>
    </recommendedName>
</protein>